<organism evidence="2 3">
    <name type="scientific">Actinoplanes teichomyceticus</name>
    <dbReference type="NCBI Taxonomy" id="1867"/>
    <lineage>
        <taxon>Bacteria</taxon>
        <taxon>Bacillati</taxon>
        <taxon>Actinomycetota</taxon>
        <taxon>Actinomycetes</taxon>
        <taxon>Micromonosporales</taxon>
        <taxon>Micromonosporaceae</taxon>
        <taxon>Actinoplanes</taxon>
    </lineage>
</organism>
<dbReference type="EMBL" id="VIWY01000003">
    <property type="protein sequence ID" value="TWG20520.1"/>
    <property type="molecule type" value="Genomic_DNA"/>
</dbReference>
<comment type="caution">
    <text evidence="2">The sequence shown here is derived from an EMBL/GenBank/DDBJ whole genome shotgun (WGS) entry which is preliminary data.</text>
</comment>
<dbReference type="Gene3D" id="1.10.260.40">
    <property type="entry name" value="lambda repressor-like DNA-binding domains"/>
    <property type="match status" value="1"/>
</dbReference>
<dbReference type="InterPro" id="IPR011990">
    <property type="entry name" value="TPR-like_helical_dom_sf"/>
</dbReference>
<dbReference type="PANTHER" id="PTHR47691:SF3">
    <property type="entry name" value="HTH-TYPE TRANSCRIPTIONAL REGULATOR RV0890C-RELATED"/>
    <property type="match status" value="1"/>
</dbReference>
<proteinExistence type="predicted"/>
<protein>
    <submittedName>
        <fullName evidence="2">NB-ARC domain-containing protein</fullName>
    </submittedName>
</protein>
<dbReference type="SUPFAM" id="SSF52540">
    <property type="entry name" value="P-loop containing nucleoside triphosphate hydrolases"/>
    <property type="match status" value="1"/>
</dbReference>
<dbReference type="CDD" id="cd00093">
    <property type="entry name" value="HTH_XRE"/>
    <property type="match status" value="1"/>
</dbReference>
<keyword evidence="3" id="KW-1185">Reference proteome</keyword>
<dbReference type="PROSITE" id="PS50943">
    <property type="entry name" value="HTH_CROC1"/>
    <property type="match status" value="1"/>
</dbReference>
<dbReference type="SMART" id="SM00530">
    <property type="entry name" value="HTH_XRE"/>
    <property type="match status" value="1"/>
</dbReference>
<accession>A0A561W9H4</accession>
<gene>
    <name evidence="2" type="ORF">FHX34_10348</name>
</gene>
<dbReference type="SMART" id="SM00382">
    <property type="entry name" value="AAA"/>
    <property type="match status" value="1"/>
</dbReference>
<dbReference type="Proteomes" id="UP000320239">
    <property type="component" value="Unassembled WGS sequence"/>
</dbReference>
<dbReference type="InterPro" id="IPR027417">
    <property type="entry name" value="P-loop_NTPase"/>
</dbReference>
<dbReference type="InterPro" id="IPR010982">
    <property type="entry name" value="Lambda_DNA-bd_dom_sf"/>
</dbReference>
<dbReference type="SUPFAM" id="SSF47413">
    <property type="entry name" value="lambda repressor-like DNA-binding domains"/>
    <property type="match status" value="1"/>
</dbReference>
<dbReference type="GO" id="GO:0043531">
    <property type="term" value="F:ADP binding"/>
    <property type="evidence" value="ECO:0007669"/>
    <property type="project" value="InterPro"/>
</dbReference>
<name>A0A561W9H4_ACTTI</name>
<dbReference type="InterPro" id="IPR003593">
    <property type="entry name" value="AAA+_ATPase"/>
</dbReference>
<dbReference type="PRINTS" id="PR00364">
    <property type="entry name" value="DISEASERSIST"/>
</dbReference>
<dbReference type="InterPro" id="IPR049945">
    <property type="entry name" value="AAA_22"/>
</dbReference>
<dbReference type="GO" id="GO:0003677">
    <property type="term" value="F:DNA binding"/>
    <property type="evidence" value="ECO:0007669"/>
    <property type="project" value="InterPro"/>
</dbReference>
<dbReference type="Gene3D" id="1.25.40.10">
    <property type="entry name" value="Tetratricopeptide repeat domain"/>
    <property type="match status" value="1"/>
</dbReference>
<dbReference type="PANTHER" id="PTHR47691">
    <property type="entry name" value="REGULATOR-RELATED"/>
    <property type="match status" value="1"/>
</dbReference>
<evidence type="ECO:0000313" key="3">
    <source>
        <dbReference type="Proteomes" id="UP000320239"/>
    </source>
</evidence>
<sequence>MCFLRAVPEFGSRLRELRRAAGLTMEQLAEASGVSARAISDMERGHSRAPQARTLAALATGLGLDPGQLGDLEDVARRRRAHSAGRPRLCEPPRAISDFVGRADELDRMRRHALAGLGPAPVAVVHGQPGLGKTALAVRLADQLRDRYPDGRFYLDLRGTDAEPMSAGDALVRLLRALEVGPRRIAETDDERSSQLRAVLRERRCLLVLDNAGSEAQVRPLLPSEGESLAVVTSRRVLGGLAGVERIALAPLAPHESAALLRAIAVQAADPRAAAGVEAVARLCGHLPLALRIAGTRLATRPAWTVEHLVARLADADRRLATLTTGDIGVATAFALSHAQLSKPARELFRRLAHVPGVDFAATLAAVLTGGHPDDTADGLDELVDLGLLQQSGPDRYRFHDLIRLFAEERLRIEEPAGTRAATAKKMSDWLLETAIVAGRWFEPGYGRLPDGWGGPVALGTAEEADTWLQAERANWLGAMRSAARGGQYQLVVDVAEAMHWYSDKYVRADYWYEVYGMSRAAAARLPDRRQEATHLNYFSWAATHCARRPGEGAEIAMDAYRIAAGLGDLKEQSWALRYAGDAWRHGGMPERALDAYRRATELADRAGDHDGYIQLRPGIARALIALGRHEEAIEECAATLRDIETRPVAARPELSARVSAHGIAAESLAESGRWAEALREAERAMPYAVEFGYPGYLGELHLTIGRARMALGLRDAARPALRKAVELLDDLPHQRWRQLARQGLAALGETA</sequence>
<dbReference type="SUPFAM" id="SSF48452">
    <property type="entry name" value="TPR-like"/>
    <property type="match status" value="1"/>
</dbReference>
<dbReference type="Gene3D" id="3.40.50.300">
    <property type="entry name" value="P-loop containing nucleotide triphosphate hydrolases"/>
    <property type="match status" value="1"/>
</dbReference>
<evidence type="ECO:0000259" key="1">
    <source>
        <dbReference type="PROSITE" id="PS50943"/>
    </source>
</evidence>
<dbReference type="Pfam" id="PF13401">
    <property type="entry name" value="AAA_22"/>
    <property type="match status" value="1"/>
</dbReference>
<dbReference type="AlphaFoldDB" id="A0A561W9H4"/>
<reference evidence="2 3" key="1">
    <citation type="submission" date="2019-06" db="EMBL/GenBank/DDBJ databases">
        <title>Sequencing the genomes of 1000 actinobacteria strains.</title>
        <authorList>
            <person name="Klenk H.-P."/>
        </authorList>
    </citation>
    <scope>NUCLEOTIDE SEQUENCE [LARGE SCALE GENOMIC DNA]</scope>
    <source>
        <strain evidence="2 3">DSM 43866</strain>
    </source>
</reference>
<dbReference type="InterPro" id="IPR001387">
    <property type="entry name" value="Cro/C1-type_HTH"/>
</dbReference>
<dbReference type="Pfam" id="PF13560">
    <property type="entry name" value="HTH_31"/>
    <property type="match status" value="1"/>
</dbReference>
<feature type="domain" description="HTH cro/C1-type" evidence="1">
    <location>
        <begin position="14"/>
        <end position="69"/>
    </location>
</feature>
<evidence type="ECO:0000313" key="2">
    <source>
        <dbReference type="EMBL" id="TWG20520.1"/>
    </source>
</evidence>